<proteinExistence type="predicted"/>
<organism evidence="1 2">
    <name type="scientific">Candidatus Fervidibacter japonicus</name>
    <dbReference type="NCBI Taxonomy" id="2035412"/>
    <lineage>
        <taxon>Bacteria</taxon>
        <taxon>Candidatus Fervidibacterota</taxon>
        <taxon>Candidatus Fervidibacter</taxon>
    </lineage>
</organism>
<accession>A0A2H5X987</accession>
<dbReference type="Proteomes" id="UP000236173">
    <property type="component" value="Unassembled WGS sequence"/>
</dbReference>
<dbReference type="AlphaFoldDB" id="A0A2H5X987"/>
<evidence type="ECO:0000313" key="2">
    <source>
        <dbReference type="Proteomes" id="UP000236173"/>
    </source>
</evidence>
<dbReference type="SUPFAM" id="SSF51621">
    <property type="entry name" value="Phosphoenolpyruvate/pyruvate domain"/>
    <property type="match status" value="1"/>
</dbReference>
<dbReference type="InterPro" id="IPR015813">
    <property type="entry name" value="Pyrv/PenolPyrv_kinase-like_dom"/>
</dbReference>
<dbReference type="Gene3D" id="3.20.20.60">
    <property type="entry name" value="Phosphoenolpyruvate-binding domains"/>
    <property type="match status" value="1"/>
</dbReference>
<sequence>MLQPAVTPQRKNARLRELLAQPGIIRSFGAHDVFTALLVERAGFETVFIGGFGTSASLLGLPDLNFLTLTEMADAVRRMARRLTVPLIADGDTGHGDVHNVVRTVAEFEAAGASGIILEDQVVPKRCGHFEGKQVIPAEEMVLKLKAAQRARADTNFVIIARTDAREVYGLDEAIRRANLYGDAGADVVFIEAPLSVPELETIARQVPYPKFVNMLTGGKTPVLTAKELEQLGYKIVVYPIDTLLVTAKAVMELAQTLQEAGTTLAMRDRMVSFDELKALLGVDAWMHLRDSLDDDRKG</sequence>
<dbReference type="InterPro" id="IPR040442">
    <property type="entry name" value="Pyrv_kinase-like_dom_sf"/>
</dbReference>
<dbReference type="PANTHER" id="PTHR42905">
    <property type="entry name" value="PHOSPHOENOLPYRUVATE CARBOXYLASE"/>
    <property type="match status" value="1"/>
</dbReference>
<dbReference type="EMBL" id="BEHT01000002">
    <property type="protein sequence ID" value="GBC97749.1"/>
    <property type="molecule type" value="Genomic_DNA"/>
</dbReference>
<protein>
    <submittedName>
        <fullName evidence="1">2,3-dimethylmalate lyase</fullName>
        <ecNumber evidence="1">4.1.3.32</ecNumber>
    </submittedName>
</protein>
<gene>
    <name evidence="1" type="primary">Dml</name>
    <name evidence="1" type="ORF">HRbin17_00238</name>
</gene>
<dbReference type="Pfam" id="PF13714">
    <property type="entry name" value="PEP_mutase"/>
    <property type="match status" value="1"/>
</dbReference>
<dbReference type="InterPro" id="IPR039556">
    <property type="entry name" value="ICL/PEPM"/>
</dbReference>
<dbReference type="CDD" id="cd00377">
    <property type="entry name" value="ICL_PEPM"/>
    <property type="match status" value="1"/>
</dbReference>
<reference evidence="2" key="1">
    <citation type="submission" date="2017-09" db="EMBL/GenBank/DDBJ databases">
        <title>Metaegenomics of thermophilic ammonia-oxidizing enrichment culture.</title>
        <authorList>
            <person name="Kato S."/>
            <person name="Suzuki K."/>
        </authorList>
    </citation>
    <scope>NUCLEOTIDE SEQUENCE [LARGE SCALE GENOMIC DNA]</scope>
</reference>
<dbReference type="GO" id="GO:0047529">
    <property type="term" value="F:2,3-dimethylmalate lyase activity"/>
    <property type="evidence" value="ECO:0007669"/>
    <property type="project" value="UniProtKB-EC"/>
</dbReference>
<keyword evidence="1" id="KW-0456">Lyase</keyword>
<comment type="caution">
    <text evidence="1">The sequence shown here is derived from an EMBL/GenBank/DDBJ whole genome shotgun (WGS) entry which is preliminary data.</text>
</comment>
<name>A0A2H5X987_9BACT</name>
<dbReference type="PANTHER" id="PTHR42905:SF5">
    <property type="entry name" value="CARBOXYVINYL-CARBOXYPHOSPHONATE PHOSPHORYLMUTASE, CHLOROPLASTIC"/>
    <property type="match status" value="1"/>
</dbReference>
<evidence type="ECO:0000313" key="1">
    <source>
        <dbReference type="EMBL" id="GBC97749.1"/>
    </source>
</evidence>
<dbReference type="EC" id="4.1.3.32" evidence="1"/>